<organism evidence="2 3">
    <name type="scientific">Mya arenaria</name>
    <name type="common">Soft-shell clam</name>
    <dbReference type="NCBI Taxonomy" id="6604"/>
    <lineage>
        <taxon>Eukaryota</taxon>
        <taxon>Metazoa</taxon>
        <taxon>Spiralia</taxon>
        <taxon>Lophotrochozoa</taxon>
        <taxon>Mollusca</taxon>
        <taxon>Bivalvia</taxon>
        <taxon>Autobranchia</taxon>
        <taxon>Heteroconchia</taxon>
        <taxon>Euheterodonta</taxon>
        <taxon>Imparidentia</taxon>
        <taxon>Neoheterodontei</taxon>
        <taxon>Myida</taxon>
        <taxon>Myoidea</taxon>
        <taxon>Myidae</taxon>
        <taxon>Mya</taxon>
    </lineage>
</organism>
<dbReference type="SUPFAM" id="SSF52821">
    <property type="entry name" value="Rhodanese/Cell cycle control phosphatase"/>
    <property type="match status" value="1"/>
</dbReference>
<feature type="non-terminal residue" evidence="2">
    <location>
        <position position="130"/>
    </location>
</feature>
<evidence type="ECO:0000313" key="2">
    <source>
        <dbReference type="EMBL" id="WAR01714.1"/>
    </source>
</evidence>
<dbReference type="EMBL" id="CP111015">
    <property type="protein sequence ID" value="WAR01714.1"/>
    <property type="molecule type" value="Genomic_DNA"/>
</dbReference>
<keyword evidence="3" id="KW-1185">Reference proteome</keyword>
<reference evidence="2" key="1">
    <citation type="submission" date="2022-11" db="EMBL/GenBank/DDBJ databases">
        <title>Centuries of genome instability and evolution in soft-shell clam transmissible cancer (bioRxiv).</title>
        <authorList>
            <person name="Hart S.F.M."/>
            <person name="Yonemitsu M.A."/>
            <person name="Giersch R.M."/>
            <person name="Beal B.F."/>
            <person name="Arriagada G."/>
            <person name="Davis B.W."/>
            <person name="Ostrander E.A."/>
            <person name="Goff S.P."/>
            <person name="Metzger M.J."/>
        </authorList>
    </citation>
    <scope>NUCLEOTIDE SEQUENCE</scope>
    <source>
        <strain evidence="2">MELC-2E11</strain>
        <tissue evidence="2">Siphon/mantle</tissue>
    </source>
</reference>
<accession>A0ABY7DZX9</accession>
<dbReference type="PROSITE" id="PS50206">
    <property type="entry name" value="RHODANESE_3"/>
    <property type="match status" value="1"/>
</dbReference>
<evidence type="ECO:0000259" key="1">
    <source>
        <dbReference type="PROSITE" id="PS50206"/>
    </source>
</evidence>
<dbReference type="InterPro" id="IPR036873">
    <property type="entry name" value="Rhodanese-like_dom_sf"/>
</dbReference>
<dbReference type="Gene3D" id="3.40.250.10">
    <property type="entry name" value="Rhodanese-like domain"/>
    <property type="match status" value="1"/>
</dbReference>
<sequence length="130" mass="13980">MTDSGSTEEGTVSSPGIGMRLCIAGISAKFPSVPNISTADLAQLMKNSSGQSADSGKLVILDTRPEEEYSISRIPGATRVDYTDEVNNILEAVPQLASIGSLFKWANENRPLVDEKGERTVYAHPYNAVY</sequence>
<protein>
    <recommendedName>
        <fullName evidence="1">Rhodanese domain-containing protein</fullName>
    </recommendedName>
</protein>
<dbReference type="Proteomes" id="UP001164746">
    <property type="component" value="Chromosome 4"/>
</dbReference>
<dbReference type="InterPro" id="IPR001763">
    <property type="entry name" value="Rhodanese-like_dom"/>
</dbReference>
<proteinExistence type="predicted"/>
<dbReference type="Pfam" id="PF00581">
    <property type="entry name" value="Rhodanese"/>
    <property type="match status" value="1"/>
</dbReference>
<gene>
    <name evidence="2" type="ORF">MAR_008272</name>
</gene>
<name>A0ABY7DZX9_MYAAR</name>
<feature type="domain" description="Rhodanese" evidence="1">
    <location>
        <begin position="54"/>
        <end position="84"/>
    </location>
</feature>
<evidence type="ECO:0000313" key="3">
    <source>
        <dbReference type="Proteomes" id="UP001164746"/>
    </source>
</evidence>